<feature type="transmembrane region" description="Helical" evidence="8">
    <location>
        <begin position="386"/>
        <end position="404"/>
    </location>
</feature>
<proteinExistence type="inferred from homology"/>
<keyword evidence="7 8" id="KW-0472">Membrane</keyword>
<protein>
    <submittedName>
        <fullName evidence="10">Aspartate-alanine antiporter</fullName>
    </submittedName>
</protein>
<evidence type="ECO:0000256" key="4">
    <source>
        <dbReference type="ARBA" id="ARBA00022475"/>
    </source>
</evidence>
<evidence type="ECO:0000313" key="10">
    <source>
        <dbReference type="EMBL" id="RKK04094.1"/>
    </source>
</evidence>
<feature type="transmembrane region" description="Helical" evidence="8">
    <location>
        <begin position="539"/>
        <end position="560"/>
    </location>
</feature>
<dbReference type="InterPro" id="IPR006512">
    <property type="entry name" value="YidE_YbjL"/>
</dbReference>
<dbReference type="EMBL" id="RFLX01000008">
    <property type="protein sequence ID" value="RMI24663.1"/>
    <property type="molecule type" value="Genomic_DNA"/>
</dbReference>
<sequence length="561" mass="58035">MSWIHAILDQSPEIALFLSLAIGYWIGRFQFGKFQLGGVAGSLLAAVVISQFGVHIDNGVKSILFALFIYAVGFDSGPQFFRSLGRQSIREIVLAVVLSVSALATVLVLARMFGLDKGLAAGIAAGGLTQSAIIGTAGSAITKLGLAAEEVQRLQSNVAVGYAVTYIFGSFGAIIICVNLLPWFTGHSIRDDALKAEAALLAGVKVYGPGEQPAVPDIVGRLFKVEQSAGQTVAELESQAGVTVSVERIKHAGSFVGVEPLVKLERGDVVLVVGRRAGLVDLAGRIGPELQSSEGMDVVTLTRDVAVTNPAYVGRTVAEIHEAAAPEMRHGVFLSALRRGGQPVPLQSTTRVESGDVATLYGAAGDVQRAASTAGTVIVPSDKTDFVFHGLGLALGLLIGLAVVRVADVPLTLGSGGGALLSGLLFGWYRGRHLAIGNMPTGASTLLRDLGLAGFVAAVGLQSGQQAVTTVLDQGLTIFLLGVVVTVLPLLITMAVGKYVLRYNNTAIFAGALSGSRSANPAFGEVLDKAGNSIPTAPFAITYALANVFLTLLGPLVVAFA</sequence>
<evidence type="ECO:0000256" key="6">
    <source>
        <dbReference type="ARBA" id="ARBA00022989"/>
    </source>
</evidence>
<dbReference type="GO" id="GO:0005886">
    <property type="term" value="C:plasma membrane"/>
    <property type="evidence" value="ECO:0007669"/>
    <property type="project" value="UniProtKB-SubCell"/>
</dbReference>
<name>A0A3A9JK76_9PROT</name>
<gene>
    <name evidence="10" type="primary">aspT</name>
    <name evidence="10" type="ORF">D6Z83_11285</name>
    <name evidence="11" type="ORF">EBE87_12820</name>
</gene>
<dbReference type="GO" id="GO:0008324">
    <property type="term" value="F:monoatomic cation transmembrane transporter activity"/>
    <property type="evidence" value="ECO:0007669"/>
    <property type="project" value="InterPro"/>
</dbReference>
<feature type="transmembrane region" description="Helical" evidence="8">
    <location>
        <begin position="411"/>
        <end position="429"/>
    </location>
</feature>
<dbReference type="PROSITE" id="PS51202">
    <property type="entry name" value="RCK_C"/>
    <property type="match status" value="1"/>
</dbReference>
<evidence type="ECO:0000256" key="2">
    <source>
        <dbReference type="ARBA" id="ARBA00009854"/>
    </source>
</evidence>
<dbReference type="OrthoDB" id="5166626at2"/>
<evidence type="ECO:0000313" key="13">
    <source>
        <dbReference type="Proteomes" id="UP000278036"/>
    </source>
</evidence>
<dbReference type="PANTHER" id="PTHR30445:SF9">
    <property type="match status" value="1"/>
</dbReference>
<reference evidence="10 13" key="1">
    <citation type="submission" date="2018-09" db="EMBL/GenBank/DDBJ databases">
        <title>Roseomonas sp. nov., isolated from feces of Tibetan antelopes in the Qinghai-Tibet plateau, China.</title>
        <authorList>
            <person name="Tian Z."/>
        </authorList>
    </citation>
    <scope>NUCLEOTIDE SEQUENCE [LARGE SCALE GENOMIC DNA]</scope>
    <source>
        <strain evidence="11 12">Z23</strain>
        <strain evidence="10 13">Z24</strain>
    </source>
</reference>
<keyword evidence="5 8" id="KW-0812">Transmembrane</keyword>
<dbReference type="FunCoup" id="A0A3A9JK76">
    <property type="interactions" value="16"/>
</dbReference>
<dbReference type="Pfam" id="PF02080">
    <property type="entry name" value="TrkA_C"/>
    <property type="match status" value="1"/>
</dbReference>
<feature type="transmembrane region" description="Helical" evidence="8">
    <location>
        <begin position="62"/>
        <end position="81"/>
    </location>
</feature>
<dbReference type="InterPro" id="IPR050144">
    <property type="entry name" value="AAE_transporter"/>
</dbReference>
<keyword evidence="12" id="KW-1185">Reference proteome</keyword>
<dbReference type="AlphaFoldDB" id="A0A3A9JK76"/>
<keyword evidence="4" id="KW-1003">Cell membrane</keyword>
<dbReference type="RefSeq" id="WP_120638419.1">
    <property type="nucleotide sequence ID" value="NZ_RAQU01000057.1"/>
</dbReference>
<dbReference type="NCBIfam" id="TIGR03802">
    <property type="entry name" value="Asp_Ala_antiprt"/>
    <property type="match status" value="1"/>
</dbReference>
<feature type="domain" description="RCK C-terminal" evidence="9">
    <location>
        <begin position="288"/>
        <end position="376"/>
    </location>
</feature>
<dbReference type="InterPro" id="IPR036721">
    <property type="entry name" value="RCK_C_sf"/>
</dbReference>
<evidence type="ECO:0000256" key="8">
    <source>
        <dbReference type="SAM" id="Phobius"/>
    </source>
</evidence>
<dbReference type="NCBIfam" id="TIGR01625">
    <property type="entry name" value="YidE_YbjL_dupl"/>
    <property type="match status" value="1"/>
</dbReference>
<keyword evidence="6 8" id="KW-1133">Transmembrane helix</keyword>
<dbReference type="SUPFAM" id="SSF116726">
    <property type="entry name" value="TrkA C-terminal domain-like"/>
    <property type="match status" value="2"/>
</dbReference>
<comment type="caution">
    <text evidence="10">The sequence shown here is derived from an EMBL/GenBank/DDBJ whole genome shotgun (WGS) entry which is preliminary data.</text>
</comment>
<comment type="similarity">
    <text evidence="2">Belongs to the AAE transporter (TC 2.A.81) family.</text>
</comment>
<evidence type="ECO:0000313" key="12">
    <source>
        <dbReference type="Proteomes" id="UP000274097"/>
    </source>
</evidence>
<organism evidence="10 13">
    <name type="scientific">Teichococcus wenyumeiae</name>
    <dbReference type="NCBI Taxonomy" id="2478470"/>
    <lineage>
        <taxon>Bacteria</taxon>
        <taxon>Pseudomonadati</taxon>
        <taxon>Pseudomonadota</taxon>
        <taxon>Alphaproteobacteria</taxon>
        <taxon>Acetobacterales</taxon>
        <taxon>Roseomonadaceae</taxon>
        <taxon>Roseomonas</taxon>
    </lineage>
</organism>
<evidence type="ECO:0000256" key="1">
    <source>
        <dbReference type="ARBA" id="ARBA00004651"/>
    </source>
</evidence>
<feature type="transmembrane region" description="Helical" evidence="8">
    <location>
        <begin position="34"/>
        <end position="56"/>
    </location>
</feature>
<accession>A0A3A9JK76</accession>
<evidence type="ECO:0000256" key="3">
    <source>
        <dbReference type="ARBA" id="ARBA00022448"/>
    </source>
</evidence>
<dbReference type="Pfam" id="PF06826">
    <property type="entry name" value="Asp-Al_Ex"/>
    <property type="match status" value="2"/>
</dbReference>
<feature type="transmembrane region" description="Helical" evidence="8">
    <location>
        <begin position="478"/>
        <end position="501"/>
    </location>
</feature>
<dbReference type="PANTHER" id="PTHR30445">
    <property type="entry name" value="K(+)_H(+) ANTIPORTER SUBUNIT KHTT"/>
    <property type="match status" value="1"/>
</dbReference>
<keyword evidence="3" id="KW-0813">Transport</keyword>
<evidence type="ECO:0000256" key="5">
    <source>
        <dbReference type="ARBA" id="ARBA00022692"/>
    </source>
</evidence>
<feature type="transmembrane region" description="Helical" evidence="8">
    <location>
        <begin position="6"/>
        <end position="27"/>
    </location>
</feature>
<evidence type="ECO:0000256" key="7">
    <source>
        <dbReference type="ARBA" id="ARBA00023136"/>
    </source>
</evidence>
<evidence type="ECO:0000259" key="9">
    <source>
        <dbReference type="PROSITE" id="PS51202"/>
    </source>
</evidence>
<dbReference type="GO" id="GO:0006813">
    <property type="term" value="P:potassium ion transport"/>
    <property type="evidence" value="ECO:0007669"/>
    <property type="project" value="InterPro"/>
</dbReference>
<evidence type="ECO:0000313" key="11">
    <source>
        <dbReference type="EMBL" id="RMI24663.1"/>
    </source>
</evidence>
<dbReference type="Proteomes" id="UP000278036">
    <property type="component" value="Unassembled WGS sequence"/>
</dbReference>
<dbReference type="InterPro" id="IPR006037">
    <property type="entry name" value="RCK_C"/>
</dbReference>
<feature type="transmembrane region" description="Helical" evidence="8">
    <location>
        <begin position="93"/>
        <end position="113"/>
    </location>
</feature>
<feature type="transmembrane region" description="Helical" evidence="8">
    <location>
        <begin position="158"/>
        <end position="184"/>
    </location>
</feature>
<dbReference type="EMBL" id="RAQU01000057">
    <property type="protein sequence ID" value="RKK04094.1"/>
    <property type="molecule type" value="Genomic_DNA"/>
</dbReference>
<dbReference type="InterPro" id="IPR022457">
    <property type="entry name" value="Asp_Ala_antiprt"/>
</dbReference>
<dbReference type="InParanoid" id="A0A3A9JK76"/>
<dbReference type="Proteomes" id="UP000274097">
    <property type="component" value="Unassembled WGS sequence"/>
</dbReference>
<comment type="subcellular location">
    <subcellularLocation>
        <location evidence="1">Cell membrane</location>
        <topology evidence="1">Multi-pass membrane protein</topology>
    </subcellularLocation>
</comment>